<keyword evidence="3 4" id="KW-0687">Ribonucleoprotein</keyword>
<comment type="subunit">
    <text evidence="4">Part of the 50S ribosomal subunit. Contacts protein L32.</text>
</comment>
<proteinExistence type="inferred from homology"/>
<evidence type="ECO:0000256" key="2">
    <source>
        <dbReference type="ARBA" id="ARBA00022980"/>
    </source>
</evidence>
<dbReference type="PANTHER" id="PTHR14413:SF16">
    <property type="entry name" value="LARGE RIBOSOMAL SUBUNIT PROTEIN BL17M"/>
    <property type="match status" value="1"/>
</dbReference>
<name>A0A1F4VRX0_UNCKA</name>
<reference evidence="6 7" key="1">
    <citation type="journal article" date="2016" name="Nat. Commun.">
        <title>Thousands of microbial genomes shed light on interconnected biogeochemical processes in an aquifer system.</title>
        <authorList>
            <person name="Anantharaman K."/>
            <person name="Brown C.T."/>
            <person name="Hug L.A."/>
            <person name="Sharon I."/>
            <person name="Castelle C.J."/>
            <person name="Probst A.J."/>
            <person name="Thomas B.C."/>
            <person name="Singh A."/>
            <person name="Wilkins M.J."/>
            <person name="Karaoz U."/>
            <person name="Brodie E.L."/>
            <person name="Williams K.H."/>
            <person name="Hubbard S.S."/>
            <person name="Banfield J.F."/>
        </authorList>
    </citation>
    <scope>NUCLEOTIDE SEQUENCE [LARGE SCALE GENOMIC DNA]</scope>
</reference>
<comment type="caution">
    <text evidence="6">The sequence shown here is derived from an EMBL/GenBank/DDBJ whole genome shotgun (WGS) entry which is preliminary data.</text>
</comment>
<comment type="similarity">
    <text evidence="1 4 5">Belongs to the bacterial ribosomal protein bL17 family.</text>
</comment>
<evidence type="ECO:0000256" key="3">
    <source>
        <dbReference type="ARBA" id="ARBA00023274"/>
    </source>
</evidence>
<evidence type="ECO:0000256" key="5">
    <source>
        <dbReference type="RuleBase" id="RU000660"/>
    </source>
</evidence>
<dbReference type="Pfam" id="PF01196">
    <property type="entry name" value="Ribosomal_L17"/>
    <property type="match status" value="1"/>
</dbReference>
<keyword evidence="2 4" id="KW-0689">Ribosomal protein</keyword>
<evidence type="ECO:0000256" key="4">
    <source>
        <dbReference type="HAMAP-Rule" id="MF_01368"/>
    </source>
</evidence>
<dbReference type="GO" id="GO:0003735">
    <property type="term" value="F:structural constituent of ribosome"/>
    <property type="evidence" value="ECO:0007669"/>
    <property type="project" value="InterPro"/>
</dbReference>
<sequence length="147" mass="16455">MQKHRIKSNNLGRDTAHHKSLLRNLGTSMVLNGSLETTLPKARALRPVIEKLVTRARIGDLNSRRAMHAFFFTDVAVDKMLTEVAPKFKERSGGYTRIVKLGPRKNDRAEVARIEFIDKVGQVEAPKVASRIGKTKATKVVKEEPVV</sequence>
<dbReference type="PANTHER" id="PTHR14413">
    <property type="entry name" value="RIBOSOMAL PROTEIN L17"/>
    <property type="match status" value="1"/>
</dbReference>
<dbReference type="GO" id="GO:0022625">
    <property type="term" value="C:cytosolic large ribosomal subunit"/>
    <property type="evidence" value="ECO:0007669"/>
    <property type="project" value="TreeGrafter"/>
</dbReference>
<dbReference type="GO" id="GO:0006412">
    <property type="term" value="P:translation"/>
    <property type="evidence" value="ECO:0007669"/>
    <property type="project" value="UniProtKB-UniRule"/>
</dbReference>
<evidence type="ECO:0000313" key="6">
    <source>
        <dbReference type="EMBL" id="OGC59780.1"/>
    </source>
</evidence>
<dbReference type="PROSITE" id="PS01167">
    <property type="entry name" value="RIBOSOMAL_L17"/>
    <property type="match status" value="1"/>
</dbReference>
<dbReference type="SUPFAM" id="SSF64263">
    <property type="entry name" value="Prokaryotic ribosomal protein L17"/>
    <property type="match status" value="1"/>
</dbReference>
<dbReference type="NCBIfam" id="TIGR00059">
    <property type="entry name" value="L17"/>
    <property type="match status" value="1"/>
</dbReference>
<evidence type="ECO:0000313" key="7">
    <source>
        <dbReference type="Proteomes" id="UP000178964"/>
    </source>
</evidence>
<gene>
    <name evidence="4" type="primary">rplQ</name>
    <name evidence="6" type="ORF">A3A70_01240</name>
</gene>
<dbReference type="Proteomes" id="UP000178964">
    <property type="component" value="Unassembled WGS sequence"/>
</dbReference>
<dbReference type="InterPro" id="IPR047859">
    <property type="entry name" value="Ribosomal_bL17_CS"/>
</dbReference>
<dbReference type="EMBL" id="MEVK01000008">
    <property type="protein sequence ID" value="OGC59780.1"/>
    <property type="molecule type" value="Genomic_DNA"/>
</dbReference>
<dbReference type="Gene3D" id="3.90.1030.10">
    <property type="entry name" value="Ribosomal protein L17"/>
    <property type="match status" value="1"/>
</dbReference>
<dbReference type="STRING" id="1802627.A3A70_01240"/>
<dbReference type="HAMAP" id="MF_01368">
    <property type="entry name" value="Ribosomal_bL17"/>
    <property type="match status" value="1"/>
</dbReference>
<dbReference type="InterPro" id="IPR036373">
    <property type="entry name" value="Ribosomal_bL17_sf"/>
</dbReference>
<evidence type="ECO:0000256" key="1">
    <source>
        <dbReference type="ARBA" id="ARBA00008777"/>
    </source>
</evidence>
<organism evidence="6 7">
    <name type="scientific">candidate division WWE3 bacterium RIFCSPLOWO2_01_FULL_42_11</name>
    <dbReference type="NCBI Taxonomy" id="1802627"/>
    <lineage>
        <taxon>Bacteria</taxon>
        <taxon>Katanobacteria</taxon>
    </lineage>
</organism>
<dbReference type="InterPro" id="IPR000456">
    <property type="entry name" value="Ribosomal_bL17"/>
</dbReference>
<protein>
    <recommendedName>
        <fullName evidence="4">Large ribosomal subunit protein bL17</fullName>
    </recommendedName>
</protein>
<accession>A0A1F4VRX0</accession>
<dbReference type="AlphaFoldDB" id="A0A1F4VRX0"/>